<dbReference type="InterPro" id="IPR036457">
    <property type="entry name" value="PPM-type-like_dom_sf"/>
</dbReference>
<dbReference type="InterPro" id="IPR029016">
    <property type="entry name" value="GAF-like_dom_sf"/>
</dbReference>
<dbReference type="InterPro" id="IPR052016">
    <property type="entry name" value="Bact_Sigma-Reg"/>
</dbReference>
<accession>A0ABP6YFP5</accession>
<gene>
    <name evidence="3" type="ORF">GCM10022419_071750</name>
</gene>
<name>A0ABP6YFP5_9ACTN</name>
<evidence type="ECO:0000259" key="2">
    <source>
        <dbReference type="SMART" id="SM00331"/>
    </source>
</evidence>
<dbReference type="Gene3D" id="3.30.450.40">
    <property type="match status" value="2"/>
</dbReference>
<keyword evidence="1" id="KW-0378">Hydrolase</keyword>
<reference evidence="4" key="1">
    <citation type="journal article" date="2019" name="Int. J. Syst. Evol. Microbiol.">
        <title>The Global Catalogue of Microorganisms (GCM) 10K type strain sequencing project: providing services to taxonomists for standard genome sequencing and annotation.</title>
        <authorList>
            <consortium name="The Broad Institute Genomics Platform"/>
            <consortium name="The Broad Institute Genome Sequencing Center for Infectious Disease"/>
            <person name="Wu L."/>
            <person name="Ma J."/>
        </authorList>
    </citation>
    <scope>NUCLEOTIDE SEQUENCE [LARGE SCALE GENOMIC DNA]</scope>
    <source>
        <strain evidence="4">JCM 17326</strain>
    </source>
</reference>
<dbReference type="PANTHER" id="PTHR43156:SF2">
    <property type="entry name" value="STAGE II SPORULATION PROTEIN E"/>
    <property type="match status" value="1"/>
</dbReference>
<dbReference type="InterPro" id="IPR035965">
    <property type="entry name" value="PAS-like_dom_sf"/>
</dbReference>
<feature type="domain" description="PPM-type phosphatase" evidence="2">
    <location>
        <begin position="491"/>
        <end position="705"/>
    </location>
</feature>
<dbReference type="CDD" id="cd00130">
    <property type="entry name" value="PAS"/>
    <property type="match status" value="1"/>
</dbReference>
<dbReference type="InterPro" id="IPR000014">
    <property type="entry name" value="PAS"/>
</dbReference>
<dbReference type="InterPro" id="IPR003018">
    <property type="entry name" value="GAF"/>
</dbReference>
<dbReference type="SMART" id="SM00331">
    <property type="entry name" value="PP2C_SIG"/>
    <property type="match status" value="1"/>
</dbReference>
<evidence type="ECO:0000256" key="1">
    <source>
        <dbReference type="ARBA" id="ARBA00022801"/>
    </source>
</evidence>
<dbReference type="SUPFAM" id="SSF55781">
    <property type="entry name" value="GAF domain-like"/>
    <property type="match status" value="2"/>
</dbReference>
<dbReference type="Gene3D" id="3.30.450.20">
    <property type="entry name" value="PAS domain"/>
    <property type="match status" value="1"/>
</dbReference>
<dbReference type="Gene3D" id="3.60.40.10">
    <property type="entry name" value="PPM-type phosphatase domain"/>
    <property type="match status" value="1"/>
</dbReference>
<organism evidence="3 4">
    <name type="scientific">Nonomuraea rosea</name>
    <dbReference type="NCBI Taxonomy" id="638574"/>
    <lineage>
        <taxon>Bacteria</taxon>
        <taxon>Bacillati</taxon>
        <taxon>Actinomycetota</taxon>
        <taxon>Actinomycetes</taxon>
        <taxon>Streptosporangiales</taxon>
        <taxon>Streptosporangiaceae</taxon>
        <taxon>Nonomuraea</taxon>
    </lineage>
</organism>
<dbReference type="Pfam" id="PF13185">
    <property type="entry name" value="GAF_2"/>
    <property type="match status" value="1"/>
</dbReference>
<sequence>MREDGTSARGAANQSPRLDELLIEAVNRTGAHIGAVYLVSEDGRVLQMETQLGLPAPIAKTWSRIRTNDPVPVAVAVRERRLVWLAGREDLARTYPAAALALPYHFAVAAAPIRAGDAYAGGLLLLWPSGHGRGLDQRHRDLIDAACARIGELLERSAEHGEPITPGPQPRLLDPHPARTADPGAELVALECLNRLPEGFCSLDFEGRVSLITAPAADLLDSSAAELLGTRLWEALPWLDDPVYEDRYRAAVVGWQITHFTARTPAGRRLSFTFHPGLSGITVRINSMAIPDAGRTPDAGTSAQRRPRVIALHEMLHLATTLARAVTAQEVLDLVADHVMPVYDVQALAILTTRGGRLRVDASRGYSRQAIEEHDGHPASPPALAQRPFDLTKPAFFSTWDELRAAYPQSIRSDGMSAWAFLPLVTSGRPIGTCVLAYDRTHRFDADERATLTALAGLIAQAFERARLYDAKHQLAGCLQSSLLPRTLPEIPGLDLAARYVPAMPGMDIGGDFYDLIRLSDTLAAAVIGDVQGHDVTAAALMGQVRTAVRAHATAGATPGEVLAHTNRLLVELAPDRFTSCLYLSLDLAEHTACVASAGHLPPLLGCPGKPARIIDTTPGLLLGIDPEAEYATIELPLPPGSVLSLYTDGLIERPGLDLGDAITELAGRFTPGHGQPLHDLAESLIEAAAVEQRTDDIAVVLLRDANA</sequence>
<keyword evidence="4" id="KW-1185">Reference proteome</keyword>
<proteinExistence type="predicted"/>
<dbReference type="PANTHER" id="PTHR43156">
    <property type="entry name" value="STAGE II SPORULATION PROTEIN E-RELATED"/>
    <property type="match status" value="1"/>
</dbReference>
<evidence type="ECO:0000313" key="3">
    <source>
        <dbReference type="EMBL" id="GAA3579923.1"/>
    </source>
</evidence>
<evidence type="ECO:0000313" key="4">
    <source>
        <dbReference type="Proteomes" id="UP001500630"/>
    </source>
</evidence>
<dbReference type="Pfam" id="PF07228">
    <property type="entry name" value="SpoIIE"/>
    <property type="match status" value="1"/>
</dbReference>
<protein>
    <submittedName>
        <fullName evidence="3">SpoIIE family protein phosphatase</fullName>
    </submittedName>
</protein>
<dbReference type="Proteomes" id="UP001500630">
    <property type="component" value="Unassembled WGS sequence"/>
</dbReference>
<dbReference type="SUPFAM" id="SSF55785">
    <property type="entry name" value="PYP-like sensor domain (PAS domain)"/>
    <property type="match status" value="1"/>
</dbReference>
<comment type="caution">
    <text evidence="3">The sequence shown here is derived from an EMBL/GenBank/DDBJ whole genome shotgun (WGS) entry which is preliminary data.</text>
</comment>
<dbReference type="RefSeq" id="WP_345568819.1">
    <property type="nucleotide sequence ID" value="NZ_BAABDQ010000018.1"/>
</dbReference>
<dbReference type="InterPro" id="IPR001932">
    <property type="entry name" value="PPM-type_phosphatase-like_dom"/>
</dbReference>
<dbReference type="SUPFAM" id="SSF81606">
    <property type="entry name" value="PP2C-like"/>
    <property type="match status" value="1"/>
</dbReference>
<dbReference type="EMBL" id="BAABDQ010000018">
    <property type="protein sequence ID" value="GAA3579923.1"/>
    <property type="molecule type" value="Genomic_DNA"/>
</dbReference>